<dbReference type="EMBL" id="JACXLD010000001">
    <property type="protein sequence ID" value="MBD2857553.1"/>
    <property type="molecule type" value="Genomic_DNA"/>
</dbReference>
<keyword evidence="2" id="KW-0678">Repressor</keyword>
<evidence type="ECO:0000313" key="9">
    <source>
        <dbReference type="Proteomes" id="UP000610558"/>
    </source>
</evidence>
<gene>
    <name evidence="8" type="ORF">IB286_00940</name>
</gene>
<comment type="similarity">
    <text evidence="1">Belongs to the Fur family.</text>
</comment>
<dbReference type="Proteomes" id="UP000610558">
    <property type="component" value="Unassembled WGS sequence"/>
</dbReference>
<dbReference type="AlphaFoldDB" id="A0A927GUZ9"/>
<dbReference type="PANTHER" id="PTHR33202:SF6">
    <property type="entry name" value="ZINC UPTAKE REGULATION PROTEIN"/>
    <property type="match status" value="1"/>
</dbReference>
<evidence type="ECO:0000256" key="7">
    <source>
        <dbReference type="PIRSR" id="PIRSR602481-1"/>
    </source>
</evidence>
<comment type="caution">
    <text evidence="8">The sequence shown here is derived from an EMBL/GenBank/DDBJ whole genome shotgun (WGS) entry which is preliminary data.</text>
</comment>
<evidence type="ECO:0000256" key="6">
    <source>
        <dbReference type="ARBA" id="ARBA00023163"/>
    </source>
</evidence>
<dbReference type="Gene3D" id="1.10.10.10">
    <property type="entry name" value="Winged helix-like DNA-binding domain superfamily/Winged helix DNA-binding domain"/>
    <property type="match status" value="1"/>
</dbReference>
<evidence type="ECO:0000256" key="1">
    <source>
        <dbReference type="ARBA" id="ARBA00007957"/>
    </source>
</evidence>
<dbReference type="PANTHER" id="PTHR33202">
    <property type="entry name" value="ZINC UPTAKE REGULATION PROTEIN"/>
    <property type="match status" value="1"/>
</dbReference>
<name>A0A927GUZ9_9GAMM</name>
<accession>A0A927GUZ9</accession>
<protein>
    <submittedName>
        <fullName evidence="8">Transcriptional repressor</fullName>
    </submittedName>
</protein>
<proteinExistence type="inferred from homology"/>
<keyword evidence="9" id="KW-1185">Reference proteome</keyword>
<dbReference type="SUPFAM" id="SSF46785">
    <property type="entry name" value="Winged helix' DNA-binding domain"/>
    <property type="match status" value="1"/>
</dbReference>
<dbReference type="InterPro" id="IPR002481">
    <property type="entry name" value="FUR"/>
</dbReference>
<dbReference type="RefSeq" id="WP_190761788.1">
    <property type="nucleotide sequence ID" value="NZ_JACXLD010000001.1"/>
</dbReference>
<dbReference type="GO" id="GO:0045892">
    <property type="term" value="P:negative regulation of DNA-templated transcription"/>
    <property type="evidence" value="ECO:0007669"/>
    <property type="project" value="TreeGrafter"/>
</dbReference>
<evidence type="ECO:0000256" key="5">
    <source>
        <dbReference type="ARBA" id="ARBA00023125"/>
    </source>
</evidence>
<feature type="binding site" evidence="7">
    <location>
        <position position="149"/>
    </location>
    <ligand>
        <name>Zn(2+)</name>
        <dbReference type="ChEBI" id="CHEBI:29105"/>
    </ligand>
</feature>
<evidence type="ECO:0000256" key="4">
    <source>
        <dbReference type="ARBA" id="ARBA00023015"/>
    </source>
</evidence>
<feature type="binding site" evidence="7">
    <location>
        <position position="152"/>
    </location>
    <ligand>
        <name>Zn(2+)</name>
        <dbReference type="ChEBI" id="CHEBI:29105"/>
    </ligand>
</feature>
<feature type="binding site" evidence="7">
    <location>
        <position position="112"/>
    </location>
    <ligand>
        <name>Zn(2+)</name>
        <dbReference type="ChEBI" id="CHEBI:29105"/>
    </ligand>
</feature>
<dbReference type="InterPro" id="IPR036390">
    <property type="entry name" value="WH_DNA-bd_sf"/>
</dbReference>
<dbReference type="GO" id="GO:1900376">
    <property type="term" value="P:regulation of secondary metabolite biosynthetic process"/>
    <property type="evidence" value="ECO:0007669"/>
    <property type="project" value="TreeGrafter"/>
</dbReference>
<dbReference type="InterPro" id="IPR043135">
    <property type="entry name" value="Fur_C"/>
</dbReference>
<feature type="binding site" evidence="7">
    <location>
        <position position="109"/>
    </location>
    <ligand>
        <name>Zn(2+)</name>
        <dbReference type="ChEBI" id="CHEBI:29105"/>
    </ligand>
</feature>
<dbReference type="Pfam" id="PF01475">
    <property type="entry name" value="FUR"/>
    <property type="match status" value="1"/>
</dbReference>
<dbReference type="InterPro" id="IPR036388">
    <property type="entry name" value="WH-like_DNA-bd_sf"/>
</dbReference>
<dbReference type="GO" id="GO:0000976">
    <property type="term" value="F:transcription cis-regulatory region binding"/>
    <property type="evidence" value="ECO:0007669"/>
    <property type="project" value="TreeGrafter"/>
</dbReference>
<comment type="cofactor">
    <cofactor evidence="7">
        <name>Zn(2+)</name>
        <dbReference type="ChEBI" id="CHEBI:29105"/>
    </cofactor>
    <text evidence="7">Binds 1 zinc ion per subunit.</text>
</comment>
<dbReference type="Gene3D" id="3.30.1490.190">
    <property type="match status" value="1"/>
</dbReference>
<keyword evidence="4" id="KW-0805">Transcription regulation</keyword>
<organism evidence="8 9">
    <name type="scientific">Spongiibacter pelagi</name>
    <dbReference type="NCBI Taxonomy" id="2760804"/>
    <lineage>
        <taxon>Bacteria</taxon>
        <taxon>Pseudomonadati</taxon>
        <taxon>Pseudomonadota</taxon>
        <taxon>Gammaproteobacteria</taxon>
        <taxon>Cellvibrionales</taxon>
        <taxon>Spongiibacteraceae</taxon>
        <taxon>Spongiibacter</taxon>
    </lineage>
</organism>
<keyword evidence="6" id="KW-0804">Transcription</keyword>
<dbReference type="GO" id="GO:0008270">
    <property type="term" value="F:zinc ion binding"/>
    <property type="evidence" value="ECO:0007669"/>
    <property type="project" value="TreeGrafter"/>
</dbReference>
<keyword evidence="3 7" id="KW-0862">Zinc</keyword>
<evidence type="ECO:0000256" key="3">
    <source>
        <dbReference type="ARBA" id="ARBA00022833"/>
    </source>
</evidence>
<dbReference type="GO" id="GO:0005829">
    <property type="term" value="C:cytosol"/>
    <property type="evidence" value="ECO:0007669"/>
    <property type="project" value="TreeGrafter"/>
</dbReference>
<sequence length="160" mass="17665">MTTSNHNHQKCIRTALCQAEALCKARAQRLTPIREQVLRSVWSSHKAIGAYSIIDALAKQSSKPPAPPTVYRALDFLLDNGLIHRVNSLNAFIGCNAPGHQHNSQLLICRRCSNTTELVSEALNSQANKAAKQENFVLEQTCVELTGLCETCSREIAHDE</sequence>
<reference evidence="8" key="1">
    <citation type="submission" date="2020-09" db="EMBL/GenBank/DDBJ databases">
        <authorList>
            <person name="Yoon J.-W."/>
        </authorList>
    </citation>
    <scope>NUCLEOTIDE SEQUENCE</scope>
    <source>
        <strain evidence="8">KMU-158</strain>
    </source>
</reference>
<keyword evidence="7" id="KW-0479">Metal-binding</keyword>
<dbReference type="GO" id="GO:0003700">
    <property type="term" value="F:DNA-binding transcription factor activity"/>
    <property type="evidence" value="ECO:0007669"/>
    <property type="project" value="InterPro"/>
</dbReference>
<keyword evidence="5" id="KW-0238">DNA-binding</keyword>
<evidence type="ECO:0000313" key="8">
    <source>
        <dbReference type="EMBL" id="MBD2857553.1"/>
    </source>
</evidence>
<evidence type="ECO:0000256" key="2">
    <source>
        <dbReference type="ARBA" id="ARBA00022491"/>
    </source>
</evidence>